<dbReference type="Gene3D" id="1.10.530.10">
    <property type="match status" value="1"/>
</dbReference>
<dbReference type="Proteomes" id="UP000651977">
    <property type="component" value="Unassembled WGS sequence"/>
</dbReference>
<evidence type="ECO:0000256" key="1">
    <source>
        <dbReference type="ARBA" id="ARBA00007734"/>
    </source>
</evidence>
<dbReference type="PANTHER" id="PTHR33734:SF22">
    <property type="entry name" value="MEMBRANE-BOUND LYTIC MUREIN TRANSGLYCOSYLASE D"/>
    <property type="match status" value="1"/>
</dbReference>
<sequence length="529" mass="60119">MKALIVGLLTLLLGACQLVSPQSEQVDYTPLVAPETDLAPSPSPIAEPSEIETIVKNEAKPSPKPIVYDDVWQRIEAQLNLPLPENKKRLQAQLNWFLKHPDYMTRVSQRAEPYLFFIVEELERRQMPVELALLPIVESAFQPFAYSHGRAAGMWQIIPGTGKRFGLEQNWWYDGRRDVYASTHAALDYLEYLHKFFDGNWLHALAAYNSGEGRVKRAIRANQKAGKATDFWSLDLPRETRAYVPKLLALSKMLQNRDSYKLTIPAIANQAYFEKVDTYSQIDLALAAELAEIELKQLHQLNPGFNRWATAPNGPHYLLIPSKRVANFELALASLSKQERMQWARYKVKSGDSLSVIASRYNTTSKQIRELNQLSNNTIRIGQHLLVPVSSRKQSAYTLSQSQRLAIQQNKPRGNIKLEYTVKSGDSFWSIAQAYKVNHRNIAKWNGMAPADTLKPGQKLVIWQQSKVAKDYIQSVTYKVRSGDSLSRIAQKFKVSVADLLKWNDLNKNHYLQPGQTLKLYVNVAEVSA</sequence>
<evidence type="ECO:0000313" key="4">
    <source>
        <dbReference type="Proteomes" id="UP000651977"/>
    </source>
</evidence>
<dbReference type="PROSITE" id="PS00922">
    <property type="entry name" value="TRANSGLYCOSYLASE"/>
    <property type="match status" value="1"/>
</dbReference>
<dbReference type="Pfam" id="PF01476">
    <property type="entry name" value="LysM"/>
    <property type="match status" value="3"/>
</dbReference>
<protein>
    <submittedName>
        <fullName evidence="3">Lytic transglycosylase</fullName>
    </submittedName>
</protein>
<dbReference type="InterPro" id="IPR000189">
    <property type="entry name" value="Transglyc_AS"/>
</dbReference>
<name>A0ABQ1I3Y6_9ALTE</name>
<evidence type="ECO:0000259" key="2">
    <source>
        <dbReference type="PROSITE" id="PS51782"/>
    </source>
</evidence>
<dbReference type="InterPro" id="IPR018392">
    <property type="entry name" value="LysM"/>
</dbReference>
<dbReference type="RefSeq" id="WP_055734674.1">
    <property type="nucleotide sequence ID" value="NZ_BMDY01000013.1"/>
</dbReference>
<dbReference type="InterPro" id="IPR008258">
    <property type="entry name" value="Transglycosylase_SLT_dom_1"/>
</dbReference>
<gene>
    <name evidence="3" type="ORF">GCM10007414_23150</name>
</gene>
<feature type="domain" description="LysM" evidence="2">
    <location>
        <begin position="476"/>
        <end position="520"/>
    </location>
</feature>
<dbReference type="Pfam" id="PF01464">
    <property type="entry name" value="SLT"/>
    <property type="match status" value="1"/>
</dbReference>
<accession>A0ABQ1I3Y6</accession>
<dbReference type="Gene3D" id="3.10.350.10">
    <property type="entry name" value="LysM domain"/>
    <property type="match status" value="3"/>
</dbReference>
<dbReference type="PROSITE" id="PS51782">
    <property type="entry name" value="LYSM"/>
    <property type="match status" value="3"/>
</dbReference>
<dbReference type="SMART" id="SM00257">
    <property type="entry name" value="LysM"/>
    <property type="match status" value="3"/>
</dbReference>
<dbReference type="InterPro" id="IPR023346">
    <property type="entry name" value="Lysozyme-like_dom_sf"/>
</dbReference>
<organism evidence="3 4">
    <name type="scientific">Agarivorans gilvus</name>
    <dbReference type="NCBI Taxonomy" id="680279"/>
    <lineage>
        <taxon>Bacteria</taxon>
        <taxon>Pseudomonadati</taxon>
        <taxon>Pseudomonadota</taxon>
        <taxon>Gammaproteobacteria</taxon>
        <taxon>Alteromonadales</taxon>
        <taxon>Alteromonadaceae</taxon>
        <taxon>Agarivorans</taxon>
    </lineage>
</organism>
<dbReference type="PANTHER" id="PTHR33734">
    <property type="entry name" value="LYSM DOMAIN-CONTAINING GPI-ANCHORED PROTEIN 2"/>
    <property type="match status" value="1"/>
</dbReference>
<comment type="similarity">
    <text evidence="1">Belongs to the transglycosylase Slt family.</text>
</comment>
<dbReference type="CDD" id="cd00118">
    <property type="entry name" value="LysM"/>
    <property type="match status" value="3"/>
</dbReference>
<feature type="domain" description="LysM" evidence="2">
    <location>
        <begin position="418"/>
        <end position="462"/>
    </location>
</feature>
<dbReference type="InterPro" id="IPR036779">
    <property type="entry name" value="LysM_dom_sf"/>
</dbReference>
<keyword evidence="4" id="KW-1185">Reference proteome</keyword>
<feature type="domain" description="LysM" evidence="2">
    <location>
        <begin position="344"/>
        <end position="387"/>
    </location>
</feature>
<dbReference type="EMBL" id="BMDY01000013">
    <property type="protein sequence ID" value="GGB09139.1"/>
    <property type="molecule type" value="Genomic_DNA"/>
</dbReference>
<proteinExistence type="inferred from homology"/>
<dbReference type="SUPFAM" id="SSF53955">
    <property type="entry name" value="Lysozyme-like"/>
    <property type="match status" value="1"/>
</dbReference>
<reference evidence="4" key="1">
    <citation type="journal article" date="2019" name="Int. J. Syst. Evol. Microbiol.">
        <title>The Global Catalogue of Microorganisms (GCM) 10K type strain sequencing project: providing services to taxonomists for standard genome sequencing and annotation.</title>
        <authorList>
            <consortium name="The Broad Institute Genomics Platform"/>
            <consortium name="The Broad Institute Genome Sequencing Center for Infectious Disease"/>
            <person name="Wu L."/>
            <person name="Ma J."/>
        </authorList>
    </citation>
    <scope>NUCLEOTIDE SEQUENCE [LARGE SCALE GENOMIC DNA]</scope>
    <source>
        <strain evidence="4">CGMCC 1.10131</strain>
    </source>
</reference>
<dbReference type="SUPFAM" id="SSF54106">
    <property type="entry name" value="LysM domain"/>
    <property type="match status" value="3"/>
</dbReference>
<evidence type="ECO:0000313" key="3">
    <source>
        <dbReference type="EMBL" id="GGB09139.1"/>
    </source>
</evidence>
<dbReference type="PROSITE" id="PS51257">
    <property type="entry name" value="PROKAR_LIPOPROTEIN"/>
    <property type="match status" value="1"/>
</dbReference>
<comment type="caution">
    <text evidence="3">The sequence shown here is derived from an EMBL/GenBank/DDBJ whole genome shotgun (WGS) entry which is preliminary data.</text>
</comment>
<dbReference type="CDD" id="cd16894">
    <property type="entry name" value="MltD-like"/>
    <property type="match status" value="1"/>
</dbReference>